<keyword evidence="3" id="KW-0436">Ligase</keyword>
<sequence>MSCPEAWLRRQARRTPDETALICEGRTVTFAALDHQIDGLAQTLLDQELAPARPLGCVTAHAETLVRLALAGPRAGIPLLPANPKLTQEQIEALFAKAGVVSVLCDDGKADPAIGRRIGLPETLPRDAPQRAADPASVHLIIATSGSTGTPKGAMLTGANLAAAVRASRQRLPIGPGDVWLGCLPTYHIGGLSVMFRCLEAGAGMRLHPRFDLPTVAADIEAGLVTHVSLVPAMLAQLLDAGCRPSPRLRCALIGGAGLPAALAEKAAAAGWPICPSYGMSEVGSQAATCVRIEDWHPGMAGEPLPGLEIGTSPAGRIRVRGPSLMAGYVNPELRPGDGLTEDGWFETNDLGGLDPSGLLRVLGRADDLLISGGENVHPATVEDIAGHCPGVSAIGITGRPDPTWGDLLVAVVVGTVEETNFLDWCRAHVPSHQRPRAMVKAAALPMNKGGKLDRAALREMAALLTGC</sequence>
<dbReference type="InterPro" id="IPR042099">
    <property type="entry name" value="ANL_N_sf"/>
</dbReference>
<evidence type="ECO:0000259" key="2">
    <source>
        <dbReference type="Pfam" id="PF13193"/>
    </source>
</evidence>
<protein>
    <submittedName>
        <fullName evidence="3">2-succinylbenzoate--CoA ligase</fullName>
    </submittedName>
</protein>
<evidence type="ECO:0000313" key="3">
    <source>
        <dbReference type="EMBL" id="PKU21595.1"/>
    </source>
</evidence>
<organism evidence="3 4">
    <name type="scientific">Telmatospirillum siberiense</name>
    <dbReference type="NCBI Taxonomy" id="382514"/>
    <lineage>
        <taxon>Bacteria</taxon>
        <taxon>Pseudomonadati</taxon>
        <taxon>Pseudomonadota</taxon>
        <taxon>Alphaproteobacteria</taxon>
        <taxon>Rhodospirillales</taxon>
        <taxon>Rhodospirillaceae</taxon>
        <taxon>Telmatospirillum</taxon>
    </lineage>
</organism>
<dbReference type="OrthoDB" id="9803968at2"/>
<reference evidence="4" key="1">
    <citation type="submission" date="2017-12" db="EMBL/GenBank/DDBJ databases">
        <title>Draft genome sequence of Telmatospirillum siberiense 26-4b1T, an acidotolerant peatland alphaproteobacterium potentially involved in sulfur cycling.</title>
        <authorList>
            <person name="Hausmann B."/>
            <person name="Pjevac P."/>
            <person name="Schreck K."/>
            <person name="Herbold C.W."/>
            <person name="Daims H."/>
            <person name="Wagner M."/>
            <person name="Pester M."/>
            <person name="Loy A."/>
        </authorList>
    </citation>
    <scope>NUCLEOTIDE SEQUENCE [LARGE SCALE GENOMIC DNA]</scope>
    <source>
        <strain evidence="4">26-4b1</strain>
    </source>
</reference>
<proteinExistence type="predicted"/>
<keyword evidence="4" id="KW-1185">Reference proteome</keyword>
<dbReference type="InterPro" id="IPR025110">
    <property type="entry name" value="AMP-bd_C"/>
</dbReference>
<dbReference type="Pfam" id="PF13193">
    <property type="entry name" value="AMP-binding_C"/>
    <property type="match status" value="1"/>
</dbReference>
<name>A0A2N3PMG9_9PROT</name>
<dbReference type="SUPFAM" id="SSF56801">
    <property type="entry name" value="Acetyl-CoA synthetase-like"/>
    <property type="match status" value="1"/>
</dbReference>
<evidence type="ECO:0000313" key="4">
    <source>
        <dbReference type="Proteomes" id="UP000233293"/>
    </source>
</evidence>
<dbReference type="AlphaFoldDB" id="A0A2N3PMG9"/>
<feature type="domain" description="AMP-dependent synthetase/ligase" evidence="1">
    <location>
        <begin position="8"/>
        <end position="329"/>
    </location>
</feature>
<comment type="caution">
    <text evidence="3">The sequence shown here is derived from an EMBL/GenBank/DDBJ whole genome shotgun (WGS) entry which is preliminary data.</text>
</comment>
<dbReference type="GO" id="GO:0031956">
    <property type="term" value="F:medium-chain fatty acid-CoA ligase activity"/>
    <property type="evidence" value="ECO:0007669"/>
    <property type="project" value="TreeGrafter"/>
</dbReference>
<accession>A0A2N3PMG9</accession>
<dbReference type="InterPro" id="IPR045851">
    <property type="entry name" value="AMP-bd_C_sf"/>
</dbReference>
<dbReference type="PANTHER" id="PTHR43201:SF32">
    <property type="entry name" value="2-SUCCINYLBENZOATE--COA LIGASE, CHLOROPLASTIC_PEROXISOMAL"/>
    <property type="match status" value="1"/>
</dbReference>
<dbReference type="PANTHER" id="PTHR43201">
    <property type="entry name" value="ACYL-COA SYNTHETASE"/>
    <property type="match status" value="1"/>
</dbReference>
<gene>
    <name evidence="3" type="ORF">CWS72_25915</name>
</gene>
<dbReference type="Gene3D" id="3.30.300.30">
    <property type="match status" value="1"/>
</dbReference>
<dbReference type="InterPro" id="IPR020845">
    <property type="entry name" value="AMP-binding_CS"/>
</dbReference>
<dbReference type="Pfam" id="PF00501">
    <property type="entry name" value="AMP-binding"/>
    <property type="match status" value="1"/>
</dbReference>
<dbReference type="InterPro" id="IPR000873">
    <property type="entry name" value="AMP-dep_synth/lig_dom"/>
</dbReference>
<feature type="domain" description="AMP-binding enzyme C-terminal" evidence="2">
    <location>
        <begin position="382"/>
        <end position="452"/>
    </location>
</feature>
<dbReference type="GO" id="GO:0006631">
    <property type="term" value="P:fatty acid metabolic process"/>
    <property type="evidence" value="ECO:0007669"/>
    <property type="project" value="TreeGrafter"/>
</dbReference>
<dbReference type="EMBL" id="PIUM01000050">
    <property type="protein sequence ID" value="PKU21595.1"/>
    <property type="molecule type" value="Genomic_DNA"/>
</dbReference>
<dbReference type="PROSITE" id="PS00455">
    <property type="entry name" value="AMP_BINDING"/>
    <property type="match status" value="1"/>
</dbReference>
<evidence type="ECO:0000259" key="1">
    <source>
        <dbReference type="Pfam" id="PF00501"/>
    </source>
</evidence>
<dbReference type="Gene3D" id="3.40.50.12780">
    <property type="entry name" value="N-terminal domain of ligase-like"/>
    <property type="match status" value="1"/>
</dbReference>
<dbReference type="Proteomes" id="UP000233293">
    <property type="component" value="Unassembled WGS sequence"/>
</dbReference>
<dbReference type="RefSeq" id="WP_101253562.1">
    <property type="nucleotide sequence ID" value="NZ_PIUM01000050.1"/>
</dbReference>